<proteinExistence type="predicted"/>
<accession>A0A6A5T926</accession>
<feature type="compositionally biased region" description="Basic and acidic residues" evidence="1">
    <location>
        <begin position="321"/>
        <end position="334"/>
    </location>
</feature>
<feature type="compositionally biased region" description="Low complexity" evidence="1">
    <location>
        <begin position="344"/>
        <end position="354"/>
    </location>
</feature>
<feature type="compositionally biased region" description="Basic and acidic residues" evidence="1">
    <location>
        <begin position="506"/>
        <end position="522"/>
    </location>
</feature>
<gene>
    <name evidence="3" type="ORF">CC80DRAFT_581194</name>
</gene>
<reference evidence="3" key="1">
    <citation type="journal article" date="2020" name="Stud. Mycol.">
        <title>101 Dothideomycetes genomes: a test case for predicting lifestyles and emergence of pathogens.</title>
        <authorList>
            <person name="Haridas S."/>
            <person name="Albert R."/>
            <person name="Binder M."/>
            <person name="Bloem J."/>
            <person name="Labutti K."/>
            <person name="Salamov A."/>
            <person name="Andreopoulos B."/>
            <person name="Baker S."/>
            <person name="Barry K."/>
            <person name="Bills G."/>
            <person name="Bluhm B."/>
            <person name="Cannon C."/>
            <person name="Castanera R."/>
            <person name="Culley D."/>
            <person name="Daum C."/>
            <person name="Ezra D."/>
            <person name="Gonzalez J."/>
            <person name="Henrissat B."/>
            <person name="Kuo A."/>
            <person name="Liang C."/>
            <person name="Lipzen A."/>
            <person name="Lutzoni F."/>
            <person name="Magnuson J."/>
            <person name="Mondo S."/>
            <person name="Nolan M."/>
            <person name="Ohm R."/>
            <person name="Pangilinan J."/>
            <person name="Park H.-J."/>
            <person name="Ramirez L."/>
            <person name="Alfaro M."/>
            <person name="Sun H."/>
            <person name="Tritt A."/>
            <person name="Yoshinaga Y."/>
            <person name="Zwiers L.-H."/>
            <person name="Turgeon B."/>
            <person name="Goodwin S."/>
            <person name="Spatafora J."/>
            <person name="Crous P."/>
            <person name="Grigoriev I."/>
        </authorList>
    </citation>
    <scope>NUCLEOTIDE SEQUENCE</scope>
    <source>
        <strain evidence="3">CBS 675.92</strain>
    </source>
</reference>
<keyword evidence="4" id="KW-1185">Reference proteome</keyword>
<protein>
    <recommendedName>
        <fullName evidence="2">PWWP domain-containing protein</fullName>
    </recommendedName>
</protein>
<evidence type="ECO:0000256" key="1">
    <source>
        <dbReference type="SAM" id="MobiDB-lite"/>
    </source>
</evidence>
<evidence type="ECO:0000313" key="4">
    <source>
        <dbReference type="Proteomes" id="UP000800035"/>
    </source>
</evidence>
<feature type="compositionally biased region" description="Basic residues" evidence="1">
    <location>
        <begin position="119"/>
        <end position="129"/>
    </location>
</feature>
<evidence type="ECO:0000313" key="3">
    <source>
        <dbReference type="EMBL" id="KAF1949475.1"/>
    </source>
</evidence>
<feature type="domain" description="PWWP" evidence="2">
    <location>
        <begin position="139"/>
        <end position="210"/>
    </location>
</feature>
<name>A0A6A5T926_9PLEO</name>
<feature type="compositionally biased region" description="Low complexity" evidence="1">
    <location>
        <begin position="84"/>
        <end position="104"/>
    </location>
</feature>
<dbReference type="EMBL" id="ML977037">
    <property type="protein sequence ID" value="KAF1949475.1"/>
    <property type="molecule type" value="Genomic_DNA"/>
</dbReference>
<evidence type="ECO:0000259" key="2">
    <source>
        <dbReference type="PROSITE" id="PS50812"/>
    </source>
</evidence>
<sequence>MAEETIAPAAVDATKPTEEASHSPEAAEGAVAVDAKTAGDGDVPLAETPVEEQAPETAAATDDQAAKTESADAQADPGPEENGGDAASTADASATTNGASAKKANNARRKSTGGVPEHKSKKTPNKKKKQPELHLDTKPGDMWFVAMRGYQPWPVIICDEDMLPETLLAKRPVSAIRVDGTYREDYLEGGKNVKDRRYPIMFLGTNEFAWQVNTDLSPFNMEDVKKEVESGNTSKKNKALSLAYEEAAEGHDLEYYKDMLKSHEAAMNEDAEMKAVKAEEKATKKEKASKRKSTAAVDSDVDMEDVDDAPTTGKRKGIKRKKEDESDGEPEKPAKTPKTKLKLNNKPPKDASAAKPKKESKKESKAKKAKVSDDEAEAAPAEAPQMTEEERRQKREKSVLYLRHRLQKGFLSRDAAPKDEDMPSMADYLKQLEDLNDLEADIIKTTKVHKVLKAIVKLNSIPKEEEFNFKTRSTNLLTKWNSALADPEAPAEASSAAAPTTNGVNHAEDKKTDETTPAKSEEPVATTEAVKAVDNDGDVPMADTNDETSAAKADEAPAAEAATA</sequence>
<dbReference type="Proteomes" id="UP000800035">
    <property type="component" value="Unassembled WGS sequence"/>
</dbReference>
<dbReference type="SUPFAM" id="SSF63748">
    <property type="entry name" value="Tudor/PWWP/MBT"/>
    <property type="match status" value="1"/>
</dbReference>
<dbReference type="PROSITE" id="PS50812">
    <property type="entry name" value="PWWP"/>
    <property type="match status" value="1"/>
</dbReference>
<feature type="region of interest" description="Disordered" evidence="1">
    <location>
        <begin position="483"/>
        <end position="564"/>
    </location>
</feature>
<dbReference type="Pfam" id="PF00855">
    <property type="entry name" value="PWWP"/>
    <property type="match status" value="1"/>
</dbReference>
<feature type="compositionally biased region" description="Acidic residues" evidence="1">
    <location>
        <begin position="299"/>
        <end position="308"/>
    </location>
</feature>
<feature type="compositionally biased region" description="Basic and acidic residues" evidence="1">
    <location>
        <begin position="388"/>
        <end position="397"/>
    </location>
</feature>
<dbReference type="AlphaFoldDB" id="A0A6A5T926"/>
<dbReference type="OrthoDB" id="62853at2759"/>
<organism evidence="3 4">
    <name type="scientific">Byssothecium circinans</name>
    <dbReference type="NCBI Taxonomy" id="147558"/>
    <lineage>
        <taxon>Eukaryota</taxon>
        <taxon>Fungi</taxon>
        <taxon>Dikarya</taxon>
        <taxon>Ascomycota</taxon>
        <taxon>Pezizomycotina</taxon>
        <taxon>Dothideomycetes</taxon>
        <taxon>Pleosporomycetidae</taxon>
        <taxon>Pleosporales</taxon>
        <taxon>Massarineae</taxon>
        <taxon>Massarinaceae</taxon>
        <taxon>Byssothecium</taxon>
    </lineage>
</organism>
<feature type="compositionally biased region" description="Low complexity" evidence="1">
    <location>
        <begin position="483"/>
        <end position="499"/>
    </location>
</feature>
<feature type="region of interest" description="Disordered" evidence="1">
    <location>
        <begin position="1"/>
        <end position="136"/>
    </location>
</feature>
<feature type="region of interest" description="Disordered" evidence="1">
    <location>
        <begin position="272"/>
        <end position="397"/>
    </location>
</feature>
<feature type="compositionally biased region" description="Basic and acidic residues" evidence="1">
    <location>
        <begin position="272"/>
        <end position="286"/>
    </location>
</feature>
<dbReference type="Gene3D" id="2.30.30.140">
    <property type="match status" value="1"/>
</dbReference>
<dbReference type="InterPro" id="IPR000313">
    <property type="entry name" value="PWWP_dom"/>
</dbReference>